<dbReference type="CDD" id="cd00082">
    <property type="entry name" value="HisKA"/>
    <property type="match status" value="1"/>
</dbReference>
<dbReference type="PROSITE" id="PS50109">
    <property type="entry name" value="HIS_KIN"/>
    <property type="match status" value="1"/>
</dbReference>
<sequence length="707" mass="79192">MDTKLKRLTRNIWIKLLAFLAAVACCATFLLQCGILGGNHILADVLIYDSCWDSNTFRYEQSCLLRAADKILNQYVSADYIREGNTVDSKRIMNQMGTFNARGERNYRSAEELRETEEEFPADDLSDAVTTAQVVDGKILTAAGKAEYERIRQKLIQEDLNTLQENFAFLNQTEGVFYYLTNGAVQYSNSQDTSREFFVNLPVYFCYSLGQVQTFDDKNPLLGGSYDFNAARDSVYIGFDEGYVSKRLASWEQGKKAGESMAKVMGLSALGGILLILFLVAVTGRRAADTKEDAIHLCVIDQLYSEFLLAAFGTALFFVLIFSTEYISELQMETLSACLNAAGVTVVLLFGLSIVRRIKDRSFLRHTLVWTLCRKGYLLIRDFLNEKPSTQKAVWIVIGYSVIFALSLIVFPVAIALLIFAVWYVRKQAKEYQIVEEGAKRIRGGETTHTITLSPKSAFEPLAEDINAMSDGLNTAIGNELKSERYKTELITNVSHDIRTPLTSIITYVDLLKKEGLSGENAPQYLDVLEQKSARLKVLTDDLFDAAKAVSGSVDVTLERLDIGALFTQALGELEDKISASELDFRFNISTEALYVTADGKLLWRVIQNLMSNIFKYALPHSRVYIDIIEQSDAVQLIFKNISEYELNIEPEELMLRFKRGDEARHTEGSGLGLSIAQSLTEAQGGKFEIEIDGDLFKAAVTLEKTK</sequence>
<keyword evidence="5" id="KW-0597">Phosphoprotein</keyword>
<organism evidence="17">
    <name type="scientific">uncultured Bacillota bacterium</name>
    <dbReference type="NCBI Taxonomy" id="344338"/>
    <lineage>
        <taxon>Bacteria</taxon>
        <taxon>Bacillati</taxon>
        <taxon>Bacillota</taxon>
        <taxon>environmental samples</taxon>
    </lineage>
</organism>
<evidence type="ECO:0000256" key="8">
    <source>
        <dbReference type="ARBA" id="ARBA00022741"/>
    </source>
</evidence>
<evidence type="ECO:0000256" key="3">
    <source>
        <dbReference type="ARBA" id="ARBA00012438"/>
    </source>
</evidence>
<dbReference type="InterPro" id="IPR036890">
    <property type="entry name" value="HATPase_C_sf"/>
</dbReference>
<gene>
    <name evidence="17" type="ORF">Firmicute1046_3710</name>
</gene>
<dbReference type="AlphaFoldDB" id="A0A650F545"/>
<dbReference type="GO" id="GO:0005886">
    <property type="term" value="C:plasma membrane"/>
    <property type="evidence" value="ECO:0007669"/>
    <property type="project" value="UniProtKB-SubCell"/>
</dbReference>
<keyword evidence="9 17" id="KW-0418">Kinase</keyword>
<dbReference type="GO" id="GO:0000155">
    <property type="term" value="F:phosphorelay sensor kinase activity"/>
    <property type="evidence" value="ECO:0007669"/>
    <property type="project" value="InterPro"/>
</dbReference>
<dbReference type="Gene3D" id="3.30.565.10">
    <property type="entry name" value="Histidine kinase-like ATPase, C-terminal domain"/>
    <property type="match status" value="1"/>
</dbReference>
<keyword evidence="12" id="KW-0902">Two-component regulatory system</keyword>
<evidence type="ECO:0000256" key="5">
    <source>
        <dbReference type="ARBA" id="ARBA00022553"/>
    </source>
</evidence>
<dbReference type="SUPFAM" id="SSF55874">
    <property type="entry name" value="ATPase domain of HSP90 chaperone/DNA topoisomerase II/histidine kinase"/>
    <property type="match status" value="1"/>
</dbReference>
<dbReference type="PROSITE" id="PS50885">
    <property type="entry name" value="HAMP"/>
    <property type="match status" value="1"/>
</dbReference>
<dbReference type="InterPro" id="IPR003661">
    <property type="entry name" value="HisK_dim/P_dom"/>
</dbReference>
<dbReference type="SMART" id="SM00388">
    <property type="entry name" value="HisKA"/>
    <property type="match status" value="1"/>
</dbReference>
<evidence type="ECO:0000259" key="15">
    <source>
        <dbReference type="PROSITE" id="PS50109"/>
    </source>
</evidence>
<dbReference type="SUPFAM" id="SSF47384">
    <property type="entry name" value="Homodimeric domain of signal transducing histidine kinase"/>
    <property type="match status" value="1"/>
</dbReference>
<evidence type="ECO:0000256" key="2">
    <source>
        <dbReference type="ARBA" id="ARBA00004651"/>
    </source>
</evidence>
<name>A0A650F545_9FIRM</name>
<keyword evidence="8" id="KW-0547">Nucleotide-binding</keyword>
<dbReference type="Pfam" id="PF00512">
    <property type="entry name" value="HisKA"/>
    <property type="match status" value="1"/>
</dbReference>
<protein>
    <recommendedName>
        <fullName evidence="3">histidine kinase</fullName>
        <ecNumber evidence="3">2.7.13.3</ecNumber>
    </recommendedName>
</protein>
<reference evidence="17" key="1">
    <citation type="journal article" date="2020" name="J. ISSAAS">
        <title>Lactobacilli and other gastrointestinal microbiota of Peromyscus leucopus, reservoir host for agents of Lyme disease and other zoonoses in North America.</title>
        <authorList>
            <person name="Milovic A."/>
            <person name="Bassam K."/>
            <person name="Shao H."/>
            <person name="Chatzistamou I."/>
            <person name="Tufts D.M."/>
            <person name="Diuk-Wasser M."/>
            <person name="Barbour A.G."/>
        </authorList>
    </citation>
    <scope>NUCLEOTIDE SEQUENCE</scope>
    <source>
        <strain evidence="17">LL40</strain>
    </source>
</reference>
<evidence type="ECO:0000256" key="14">
    <source>
        <dbReference type="SAM" id="Phobius"/>
    </source>
</evidence>
<evidence type="ECO:0000256" key="7">
    <source>
        <dbReference type="ARBA" id="ARBA00022692"/>
    </source>
</evidence>
<feature type="transmembrane region" description="Helical" evidence="14">
    <location>
        <begin position="393"/>
        <end position="425"/>
    </location>
</feature>
<keyword evidence="7 14" id="KW-0812">Transmembrane</keyword>
<evidence type="ECO:0000256" key="4">
    <source>
        <dbReference type="ARBA" id="ARBA00022475"/>
    </source>
</evidence>
<evidence type="ECO:0000256" key="11">
    <source>
        <dbReference type="ARBA" id="ARBA00022989"/>
    </source>
</evidence>
<evidence type="ECO:0000256" key="13">
    <source>
        <dbReference type="ARBA" id="ARBA00023136"/>
    </source>
</evidence>
<keyword evidence="11 14" id="KW-1133">Transmembrane helix</keyword>
<evidence type="ECO:0000256" key="9">
    <source>
        <dbReference type="ARBA" id="ARBA00022777"/>
    </source>
</evidence>
<feature type="domain" description="Histidine kinase" evidence="15">
    <location>
        <begin position="493"/>
        <end position="707"/>
    </location>
</feature>
<dbReference type="SMART" id="SM00387">
    <property type="entry name" value="HATPase_c"/>
    <property type="match status" value="1"/>
</dbReference>
<dbReference type="InterPro" id="IPR003594">
    <property type="entry name" value="HATPase_dom"/>
</dbReference>
<evidence type="ECO:0000256" key="12">
    <source>
        <dbReference type="ARBA" id="ARBA00023012"/>
    </source>
</evidence>
<dbReference type="EMBL" id="MN577573">
    <property type="protein sequence ID" value="QGT51295.1"/>
    <property type="molecule type" value="Genomic_DNA"/>
</dbReference>
<comment type="subcellular location">
    <subcellularLocation>
        <location evidence="2">Cell membrane</location>
        <topology evidence="2">Multi-pass membrane protein</topology>
    </subcellularLocation>
</comment>
<evidence type="ECO:0000256" key="10">
    <source>
        <dbReference type="ARBA" id="ARBA00022840"/>
    </source>
</evidence>
<evidence type="ECO:0000259" key="16">
    <source>
        <dbReference type="PROSITE" id="PS50885"/>
    </source>
</evidence>
<feature type="transmembrane region" description="Helical" evidence="14">
    <location>
        <begin position="334"/>
        <end position="355"/>
    </location>
</feature>
<feature type="transmembrane region" description="Helical" evidence="14">
    <location>
        <begin position="303"/>
        <end position="322"/>
    </location>
</feature>
<keyword evidence="4" id="KW-1003">Cell membrane</keyword>
<dbReference type="PANTHER" id="PTHR45528">
    <property type="entry name" value="SENSOR HISTIDINE KINASE CPXA"/>
    <property type="match status" value="1"/>
</dbReference>
<keyword evidence="6" id="KW-0808">Transferase</keyword>
<dbReference type="GO" id="GO:0005524">
    <property type="term" value="F:ATP binding"/>
    <property type="evidence" value="ECO:0007669"/>
    <property type="project" value="UniProtKB-KW"/>
</dbReference>
<dbReference type="Pfam" id="PF02518">
    <property type="entry name" value="HATPase_c"/>
    <property type="match status" value="1"/>
</dbReference>
<dbReference type="InterPro" id="IPR003660">
    <property type="entry name" value="HAMP_dom"/>
</dbReference>
<keyword evidence="10" id="KW-0067">ATP-binding</keyword>
<feature type="transmembrane region" description="Helical" evidence="14">
    <location>
        <begin position="264"/>
        <end position="282"/>
    </location>
</feature>
<accession>A0A650F545</accession>
<dbReference type="InterPro" id="IPR005467">
    <property type="entry name" value="His_kinase_dom"/>
</dbReference>
<dbReference type="InterPro" id="IPR050398">
    <property type="entry name" value="HssS/ArlS-like"/>
</dbReference>
<comment type="catalytic activity">
    <reaction evidence="1">
        <text>ATP + protein L-histidine = ADP + protein N-phospho-L-histidine.</text>
        <dbReference type="EC" id="2.7.13.3"/>
    </reaction>
</comment>
<dbReference type="InterPro" id="IPR036097">
    <property type="entry name" value="HisK_dim/P_sf"/>
</dbReference>
<evidence type="ECO:0000256" key="1">
    <source>
        <dbReference type="ARBA" id="ARBA00000085"/>
    </source>
</evidence>
<proteinExistence type="predicted"/>
<dbReference type="EC" id="2.7.13.3" evidence="3"/>
<dbReference type="PANTHER" id="PTHR45528:SF1">
    <property type="entry name" value="SENSOR HISTIDINE KINASE CPXA"/>
    <property type="match status" value="1"/>
</dbReference>
<feature type="domain" description="HAMP" evidence="16">
    <location>
        <begin position="435"/>
        <end position="478"/>
    </location>
</feature>
<keyword evidence="13 14" id="KW-0472">Membrane</keyword>
<evidence type="ECO:0000313" key="17">
    <source>
        <dbReference type="EMBL" id="QGT51295.1"/>
    </source>
</evidence>
<evidence type="ECO:0000256" key="6">
    <source>
        <dbReference type="ARBA" id="ARBA00022679"/>
    </source>
</evidence>
<dbReference type="Gene3D" id="1.10.287.130">
    <property type="match status" value="1"/>
</dbReference>